<evidence type="ECO:0000256" key="1">
    <source>
        <dbReference type="SAM" id="MobiDB-lite"/>
    </source>
</evidence>
<evidence type="ECO:0000313" key="3">
    <source>
        <dbReference type="Proteomes" id="UP000824469"/>
    </source>
</evidence>
<organism evidence="2 3">
    <name type="scientific">Taxus chinensis</name>
    <name type="common">Chinese yew</name>
    <name type="synonym">Taxus wallichiana var. chinensis</name>
    <dbReference type="NCBI Taxonomy" id="29808"/>
    <lineage>
        <taxon>Eukaryota</taxon>
        <taxon>Viridiplantae</taxon>
        <taxon>Streptophyta</taxon>
        <taxon>Embryophyta</taxon>
        <taxon>Tracheophyta</taxon>
        <taxon>Spermatophyta</taxon>
        <taxon>Pinopsida</taxon>
        <taxon>Pinidae</taxon>
        <taxon>Conifers II</taxon>
        <taxon>Cupressales</taxon>
        <taxon>Taxaceae</taxon>
        <taxon>Taxus</taxon>
    </lineage>
</organism>
<comment type="caution">
    <text evidence="2">The sequence shown here is derived from an EMBL/GenBank/DDBJ whole genome shotgun (WGS) entry which is preliminary data.</text>
</comment>
<dbReference type="EMBL" id="JAHRHJ020000003">
    <property type="protein sequence ID" value="KAH9320484.1"/>
    <property type="molecule type" value="Genomic_DNA"/>
</dbReference>
<proteinExistence type="predicted"/>
<accession>A0AA38GBW5</accession>
<reference evidence="2 3" key="1">
    <citation type="journal article" date="2021" name="Nat. Plants">
        <title>The Taxus genome provides insights into paclitaxel biosynthesis.</title>
        <authorList>
            <person name="Xiong X."/>
            <person name="Gou J."/>
            <person name="Liao Q."/>
            <person name="Li Y."/>
            <person name="Zhou Q."/>
            <person name="Bi G."/>
            <person name="Li C."/>
            <person name="Du R."/>
            <person name="Wang X."/>
            <person name="Sun T."/>
            <person name="Guo L."/>
            <person name="Liang H."/>
            <person name="Lu P."/>
            <person name="Wu Y."/>
            <person name="Zhang Z."/>
            <person name="Ro D.K."/>
            <person name="Shang Y."/>
            <person name="Huang S."/>
            <person name="Yan J."/>
        </authorList>
    </citation>
    <scope>NUCLEOTIDE SEQUENCE [LARGE SCALE GENOMIC DNA]</scope>
    <source>
        <strain evidence="2">Ta-2019</strain>
    </source>
</reference>
<feature type="non-terminal residue" evidence="2">
    <location>
        <position position="1"/>
    </location>
</feature>
<dbReference type="AlphaFoldDB" id="A0AA38GBW5"/>
<dbReference type="Proteomes" id="UP000824469">
    <property type="component" value="Unassembled WGS sequence"/>
</dbReference>
<name>A0AA38GBW5_TAXCH</name>
<sequence length="187" mass="20871">TGPNVCFFMYNFVAEWHQKSLSSQSEVMKSEAIMNANNNDQKRPKLEDFLGGAFVGVQFSDDAETHDIQTSELDQIYGKAPAPALNRDLDHSSAMNTSIVGDHMHVNGSSDLTSDSSKHSQDQSDQAHASTAMQDIYNDNADQAYNMFSDCNLQLSQSSVNNNNNMHELSDFRTWLRIQSSEEHTEA</sequence>
<gene>
    <name evidence="2" type="ORF">KI387_015123</name>
</gene>
<feature type="region of interest" description="Disordered" evidence="1">
    <location>
        <begin position="101"/>
        <end position="130"/>
    </location>
</feature>
<evidence type="ECO:0000313" key="2">
    <source>
        <dbReference type="EMBL" id="KAH9320484.1"/>
    </source>
</evidence>
<protein>
    <submittedName>
        <fullName evidence="2">Uncharacterized protein</fullName>
    </submittedName>
</protein>
<keyword evidence="3" id="KW-1185">Reference proteome</keyword>